<dbReference type="InterPro" id="IPR017907">
    <property type="entry name" value="Znf_RING_CS"/>
</dbReference>
<dbReference type="PROSITE" id="PS50089">
    <property type="entry name" value="ZF_RING_2"/>
    <property type="match status" value="1"/>
</dbReference>
<dbReference type="InterPro" id="IPR004331">
    <property type="entry name" value="SPX_dom"/>
</dbReference>
<evidence type="ECO:0000256" key="5">
    <source>
        <dbReference type="ARBA" id="ARBA00022723"/>
    </source>
</evidence>
<sequence length="708" mass="79392">MKFGDTFMQYLQGDQTGNLVKCAHVEYKILKKVLKNCRSQGSSSASCKNEQQKDEGNNELSSGLSQFCHCESCPLCDQIFFSELMREASHIAGCFSSRVRHLLHLHVARGIQRYKLRLRQCFKNDQQTMAEEGRMLIEYVIMNAIAIRKILKKYDKVHCSVNGNNFKSKMQAEHIELLQSPWLIELGAFYLNFDGIDGGEFSEFCSQFSCDLNGTEPVMTLTLPNSMKLEYSLTCAICLETVFNPYALSCGHLFCKLCACSAAFVLMFEGLKTASSNAKCPICREAGVYTNAVHMLELDLLQKRRCNEYWKERMAAEHAEDVKQTREYWDSRTKYAIGFLEPHGLFSPLDPGKFMEHVPGMPFFLAGPGATIGGMCATRCSGSIAVRYGTMRDNVISLKVVLPNGDVVKTASRARKSAAGEGILGVTMEVTLWPQKFPLHSVVTMYNFLTIKDAADVAIDTMLSGIQVSRVELLDEVQVRAVNIANENNLTELPTLIFEFICTGNNVDFLMCISTLLVCKCNSFFWGLQNQQDTEGGSMGLLSNETQQEAMISVSHFNKFNFIPKFHASSVLAYVFAELISRSRQEVDVSPLVCIVEGSFHNMILLYLNQEDQRQEAESLNRYMIHTALSMEDKILKIVCDDPQMIPGFGSFLFPPPVGSIWVEIGLEPTATQTLSVICSVLHDLCIKRLKSTLHTGPKYPSFFWLAS</sequence>
<dbReference type="SMART" id="SM00184">
    <property type="entry name" value="RING"/>
    <property type="match status" value="1"/>
</dbReference>
<keyword evidence="6 9" id="KW-0863">Zinc-finger</keyword>
<dbReference type="InterPro" id="IPR016169">
    <property type="entry name" value="FAD-bd_PCMH_sub2"/>
</dbReference>
<protein>
    <recommendedName>
        <fullName evidence="3">RING-type E3 ubiquitin transferase</fullName>
        <ecNumber evidence="3">2.3.2.27</ecNumber>
    </recommendedName>
</protein>
<dbReference type="Pfam" id="PF13445">
    <property type="entry name" value="zf-RING_UBOX"/>
    <property type="match status" value="1"/>
</dbReference>
<dbReference type="Pfam" id="PF01565">
    <property type="entry name" value="FAD_binding_4"/>
    <property type="match status" value="1"/>
</dbReference>
<comment type="pathway">
    <text evidence="2">Protein modification; protein ubiquitination.</text>
</comment>
<dbReference type="EMBL" id="JAQIZT010000006">
    <property type="protein sequence ID" value="KAJ6995428.1"/>
    <property type="molecule type" value="Genomic_DNA"/>
</dbReference>
<accession>A0AAD6QS15</accession>
<name>A0AAD6QS15_9ROSI</name>
<dbReference type="CDD" id="cd14482">
    <property type="entry name" value="SPX_BAH1-like"/>
    <property type="match status" value="1"/>
</dbReference>
<keyword evidence="8" id="KW-0862">Zinc</keyword>
<evidence type="ECO:0000256" key="4">
    <source>
        <dbReference type="ARBA" id="ARBA00022679"/>
    </source>
</evidence>
<evidence type="ECO:0000256" key="7">
    <source>
        <dbReference type="ARBA" id="ARBA00022786"/>
    </source>
</evidence>
<evidence type="ECO:0000256" key="1">
    <source>
        <dbReference type="ARBA" id="ARBA00000900"/>
    </source>
</evidence>
<evidence type="ECO:0000259" key="10">
    <source>
        <dbReference type="PROSITE" id="PS50089"/>
    </source>
</evidence>
<evidence type="ECO:0000256" key="2">
    <source>
        <dbReference type="ARBA" id="ARBA00004906"/>
    </source>
</evidence>
<dbReference type="SUPFAM" id="SSF57850">
    <property type="entry name" value="RING/U-box"/>
    <property type="match status" value="1"/>
</dbReference>
<dbReference type="GO" id="GO:0050660">
    <property type="term" value="F:flavin adenine dinucleotide binding"/>
    <property type="evidence" value="ECO:0007669"/>
    <property type="project" value="InterPro"/>
</dbReference>
<comment type="catalytic activity">
    <reaction evidence="1">
        <text>S-ubiquitinyl-[E2 ubiquitin-conjugating enzyme]-L-cysteine + [acceptor protein]-L-lysine = [E2 ubiquitin-conjugating enzyme]-L-cysteine + N(6)-ubiquitinyl-[acceptor protein]-L-lysine.</text>
        <dbReference type="EC" id="2.3.2.27"/>
    </reaction>
</comment>
<dbReference type="InterPro" id="IPR036318">
    <property type="entry name" value="FAD-bd_PCMH-like_sf"/>
</dbReference>
<keyword evidence="7" id="KW-0833">Ubl conjugation pathway</keyword>
<evidence type="ECO:0000259" key="11">
    <source>
        <dbReference type="PROSITE" id="PS51382"/>
    </source>
</evidence>
<proteinExistence type="predicted"/>
<dbReference type="Proteomes" id="UP001164929">
    <property type="component" value="Chromosome 6"/>
</dbReference>
<keyword evidence="5" id="KW-0479">Metal-binding</keyword>
<reference evidence="12" key="1">
    <citation type="journal article" date="2023" name="Mol. Ecol. Resour.">
        <title>Chromosome-level genome assembly of a triploid poplar Populus alba 'Berolinensis'.</title>
        <authorList>
            <person name="Chen S."/>
            <person name="Yu Y."/>
            <person name="Wang X."/>
            <person name="Wang S."/>
            <person name="Zhang T."/>
            <person name="Zhou Y."/>
            <person name="He R."/>
            <person name="Meng N."/>
            <person name="Wang Y."/>
            <person name="Liu W."/>
            <person name="Liu Z."/>
            <person name="Liu J."/>
            <person name="Guo Q."/>
            <person name="Huang H."/>
            <person name="Sederoff R.R."/>
            <person name="Wang G."/>
            <person name="Qu G."/>
            <person name="Chen S."/>
        </authorList>
    </citation>
    <scope>NUCLEOTIDE SEQUENCE</scope>
    <source>
        <strain evidence="12">SC-2020</strain>
    </source>
</reference>
<gene>
    <name evidence="12" type="ORF">NC653_018023</name>
</gene>
<dbReference type="Gene3D" id="3.30.465.10">
    <property type="match status" value="1"/>
</dbReference>
<dbReference type="CDD" id="cd23127">
    <property type="entry name" value="RING-HC_BAH1-like"/>
    <property type="match status" value="1"/>
</dbReference>
<keyword evidence="4" id="KW-0808">Transferase</keyword>
<organism evidence="12 13">
    <name type="scientific">Populus alba x Populus x berolinensis</name>
    <dbReference type="NCBI Taxonomy" id="444605"/>
    <lineage>
        <taxon>Eukaryota</taxon>
        <taxon>Viridiplantae</taxon>
        <taxon>Streptophyta</taxon>
        <taxon>Embryophyta</taxon>
        <taxon>Tracheophyta</taxon>
        <taxon>Spermatophyta</taxon>
        <taxon>Magnoliopsida</taxon>
        <taxon>eudicotyledons</taxon>
        <taxon>Gunneridae</taxon>
        <taxon>Pentapetalae</taxon>
        <taxon>rosids</taxon>
        <taxon>fabids</taxon>
        <taxon>Malpighiales</taxon>
        <taxon>Salicaceae</taxon>
        <taxon>Saliceae</taxon>
        <taxon>Populus</taxon>
    </lineage>
</organism>
<dbReference type="InterPro" id="IPR027370">
    <property type="entry name" value="Znf-RING_euk"/>
</dbReference>
<dbReference type="PROSITE" id="PS00518">
    <property type="entry name" value="ZF_RING_1"/>
    <property type="match status" value="1"/>
</dbReference>
<dbReference type="InterPro" id="IPR013083">
    <property type="entry name" value="Znf_RING/FYVE/PHD"/>
</dbReference>
<evidence type="ECO:0000256" key="9">
    <source>
        <dbReference type="PROSITE-ProRule" id="PRU00175"/>
    </source>
</evidence>
<dbReference type="PANTHER" id="PTHR46764:SF2">
    <property type="entry name" value="E3 UBIQUITIN-PROTEIN LIGASE BAH1-LIKE-RELATED"/>
    <property type="match status" value="1"/>
</dbReference>
<evidence type="ECO:0000256" key="3">
    <source>
        <dbReference type="ARBA" id="ARBA00012483"/>
    </source>
</evidence>
<dbReference type="SUPFAM" id="SSF56176">
    <property type="entry name" value="FAD-binding/transporter-associated domain-like"/>
    <property type="match status" value="1"/>
</dbReference>
<feature type="domain" description="SPX" evidence="11">
    <location>
        <begin position="1"/>
        <end position="168"/>
    </location>
</feature>
<dbReference type="GO" id="GO:0008270">
    <property type="term" value="F:zinc ion binding"/>
    <property type="evidence" value="ECO:0007669"/>
    <property type="project" value="UniProtKB-KW"/>
</dbReference>
<feature type="domain" description="RING-type" evidence="10">
    <location>
        <begin position="235"/>
        <end position="284"/>
    </location>
</feature>
<comment type="caution">
    <text evidence="12">The sequence shown here is derived from an EMBL/GenBank/DDBJ whole genome shotgun (WGS) entry which is preliminary data.</text>
</comment>
<evidence type="ECO:0000256" key="6">
    <source>
        <dbReference type="ARBA" id="ARBA00022771"/>
    </source>
</evidence>
<evidence type="ECO:0000313" key="12">
    <source>
        <dbReference type="EMBL" id="KAJ6995428.1"/>
    </source>
</evidence>
<evidence type="ECO:0000313" key="13">
    <source>
        <dbReference type="Proteomes" id="UP001164929"/>
    </source>
</evidence>
<keyword evidence="13" id="KW-1185">Reference proteome</keyword>
<dbReference type="AlphaFoldDB" id="A0AAD6QS15"/>
<evidence type="ECO:0000256" key="8">
    <source>
        <dbReference type="ARBA" id="ARBA00022833"/>
    </source>
</evidence>
<dbReference type="InterPro" id="IPR001841">
    <property type="entry name" value="Znf_RING"/>
</dbReference>
<dbReference type="Gene3D" id="3.30.40.10">
    <property type="entry name" value="Zinc/RING finger domain, C3HC4 (zinc finger)"/>
    <property type="match status" value="1"/>
</dbReference>
<dbReference type="InterPro" id="IPR033326">
    <property type="entry name" value="BAH1"/>
</dbReference>
<dbReference type="EC" id="2.3.2.27" evidence="3"/>
<dbReference type="InterPro" id="IPR006094">
    <property type="entry name" value="Oxid_FAD_bind_N"/>
</dbReference>
<dbReference type="PROSITE" id="PS51382">
    <property type="entry name" value="SPX"/>
    <property type="match status" value="1"/>
</dbReference>
<dbReference type="GO" id="GO:0061630">
    <property type="term" value="F:ubiquitin protein ligase activity"/>
    <property type="evidence" value="ECO:0007669"/>
    <property type="project" value="UniProtKB-EC"/>
</dbReference>
<dbReference type="PANTHER" id="PTHR46764">
    <property type="entry name" value="E3 UBIQUITIN-PROTEIN LIGASE BAH1"/>
    <property type="match status" value="1"/>
</dbReference>